<accession>A0AAN9EHD0</accession>
<evidence type="ECO:0000256" key="2">
    <source>
        <dbReference type="SAM" id="Phobius"/>
    </source>
</evidence>
<dbReference type="Pfam" id="PF01764">
    <property type="entry name" value="Lipase_3"/>
    <property type="match status" value="1"/>
</dbReference>
<dbReference type="PANTHER" id="PTHR46086:SF3">
    <property type="entry name" value="TRIACYLGLYCEROL LIPASE OBL1"/>
    <property type="match status" value="1"/>
</dbReference>
<dbReference type="GO" id="GO:0006629">
    <property type="term" value="P:lipid metabolic process"/>
    <property type="evidence" value="ECO:0007669"/>
    <property type="project" value="InterPro"/>
</dbReference>
<keyword evidence="2" id="KW-0812">Transmembrane</keyword>
<evidence type="ECO:0000313" key="4">
    <source>
        <dbReference type="EMBL" id="KAK7257552.1"/>
    </source>
</evidence>
<dbReference type="EMBL" id="JAYWIO010000006">
    <property type="protein sequence ID" value="KAK7257552.1"/>
    <property type="molecule type" value="Genomic_DNA"/>
</dbReference>
<protein>
    <recommendedName>
        <fullName evidence="3">Fungal lipase-type domain-containing protein</fullName>
    </recommendedName>
</protein>
<proteinExistence type="predicted"/>
<dbReference type="SUPFAM" id="SSF53474">
    <property type="entry name" value="alpha/beta-Hydrolases"/>
    <property type="match status" value="1"/>
</dbReference>
<dbReference type="Gene3D" id="3.40.50.1820">
    <property type="entry name" value="alpha/beta hydrolase"/>
    <property type="match status" value="1"/>
</dbReference>
<sequence length="92" mass="10253">MTAYYTLRSKLKSLLEEHENAKFIVTGHSLGGTLSILFPTMLVMREEKDMMEKLFGVYTFGQPRTGNRQLGRDALKILLLGLASATEPSSVC</sequence>
<dbReference type="InterPro" id="IPR044819">
    <property type="entry name" value="OBL-like"/>
</dbReference>
<keyword evidence="5" id="KW-1185">Reference proteome</keyword>
<evidence type="ECO:0000313" key="5">
    <source>
        <dbReference type="Proteomes" id="UP001372338"/>
    </source>
</evidence>
<keyword evidence="2" id="KW-0472">Membrane</keyword>
<keyword evidence="2" id="KW-1133">Transmembrane helix</keyword>
<dbReference type="PANTHER" id="PTHR46086">
    <property type="entry name" value="ALPHA/BETA-HYDROLASES SUPERFAMILY PROTEIN"/>
    <property type="match status" value="1"/>
</dbReference>
<name>A0AAN9EHD0_CROPI</name>
<dbReference type="InterPro" id="IPR002921">
    <property type="entry name" value="Fungal_lipase-type"/>
</dbReference>
<feature type="domain" description="Fungal lipase-type" evidence="3">
    <location>
        <begin position="3"/>
        <end position="71"/>
    </location>
</feature>
<evidence type="ECO:0000256" key="1">
    <source>
        <dbReference type="ARBA" id="ARBA00022801"/>
    </source>
</evidence>
<dbReference type="GO" id="GO:0004806">
    <property type="term" value="F:triacylglycerol lipase activity"/>
    <property type="evidence" value="ECO:0007669"/>
    <property type="project" value="InterPro"/>
</dbReference>
<comment type="caution">
    <text evidence="4">The sequence shown here is derived from an EMBL/GenBank/DDBJ whole genome shotgun (WGS) entry which is preliminary data.</text>
</comment>
<reference evidence="4 5" key="1">
    <citation type="submission" date="2024-01" db="EMBL/GenBank/DDBJ databases">
        <title>The genomes of 5 underutilized Papilionoideae crops provide insights into root nodulation and disease resistanc.</title>
        <authorList>
            <person name="Yuan L."/>
        </authorList>
    </citation>
    <scope>NUCLEOTIDE SEQUENCE [LARGE SCALE GENOMIC DNA]</scope>
    <source>
        <strain evidence="4">ZHUSHIDOU_FW_LH</strain>
        <tissue evidence="4">Leaf</tissue>
    </source>
</reference>
<dbReference type="Proteomes" id="UP001372338">
    <property type="component" value="Unassembled WGS sequence"/>
</dbReference>
<evidence type="ECO:0000259" key="3">
    <source>
        <dbReference type="Pfam" id="PF01764"/>
    </source>
</evidence>
<organism evidence="4 5">
    <name type="scientific">Crotalaria pallida</name>
    <name type="common">Smooth rattlebox</name>
    <name type="synonym">Crotalaria striata</name>
    <dbReference type="NCBI Taxonomy" id="3830"/>
    <lineage>
        <taxon>Eukaryota</taxon>
        <taxon>Viridiplantae</taxon>
        <taxon>Streptophyta</taxon>
        <taxon>Embryophyta</taxon>
        <taxon>Tracheophyta</taxon>
        <taxon>Spermatophyta</taxon>
        <taxon>Magnoliopsida</taxon>
        <taxon>eudicotyledons</taxon>
        <taxon>Gunneridae</taxon>
        <taxon>Pentapetalae</taxon>
        <taxon>rosids</taxon>
        <taxon>fabids</taxon>
        <taxon>Fabales</taxon>
        <taxon>Fabaceae</taxon>
        <taxon>Papilionoideae</taxon>
        <taxon>50 kb inversion clade</taxon>
        <taxon>genistoids sensu lato</taxon>
        <taxon>core genistoids</taxon>
        <taxon>Crotalarieae</taxon>
        <taxon>Crotalaria</taxon>
    </lineage>
</organism>
<dbReference type="AlphaFoldDB" id="A0AAN9EHD0"/>
<gene>
    <name evidence="4" type="ORF">RIF29_31602</name>
</gene>
<feature type="transmembrane region" description="Helical" evidence="2">
    <location>
        <begin position="23"/>
        <end position="44"/>
    </location>
</feature>
<keyword evidence="1" id="KW-0378">Hydrolase</keyword>
<dbReference type="InterPro" id="IPR029058">
    <property type="entry name" value="AB_hydrolase_fold"/>
</dbReference>